<dbReference type="AlphaFoldDB" id="A0A9D2RJP5"/>
<accession>A0A9D2RJP5</accession>
<dbReference type="Pfam" id="PF13620">
    <property type="entry name" value="CarboxypepD_reg"/>
    <property type="match status" value="1"/>
</dbReference>
<dbReference type="InterPro" id="IPR013783">
    <property type="entry name" value="Ig-like_fold"/>
</dbReference>
<feature type="transmembrane region" description="Helical" evidence="1">
    <location>
        <begin position="144"/>
        <end position="162"/>
    </location>
</feature>
<dbReference type="SUPFAM" id="SSF117074">
    <property type="entry name" value="Hypothetical protein PA1324"/>
    <property type="match status" value="1"/>
</dbReference>
<evidence type="ECO:0000313" key="3">
    <source>
        <dbReference type="Proteomes" id="UP000823889"/>
    </source>
</evidence>
<reference evidence="2" key="1">
    <citation type="journal article" date="2021" name="PeerJ">
        <title>Extensive microbial diversity within the chicken gut microbiome revealed by metagenomics and culture.</title>
        <authorList>
            <person name="Gilroy R."/>
            <person name="Ravi A."/>
            <person name="Getino M."/>
            <person name="Pursley I."/>
            <person name="Horton D.L."/>
            <person name="Alikhan N.F."/>
            <person name="Baker D."/>
            <person name="Gharbi K."/>
            <person name="Hall N."/>
            <person name="Watson M."/>
            <person name="Adriaenssens E.M."/>
            <person name="Foster-Nyarko E."/>
            <person name="Jarju S."/>
            <person name="Secka A."/>
            <person name="Antonio M."/>
            <person name="Oren A."/>
            <person name="Chaudhuri R.R."/>
            <person name="La Ragione R."/>
            <person name="Hildebrand F."/>
            <person name="Pallen M.J."/>
        </authorList>
    </citation>
    <scope>NUCLEOTIDE SEQUENCE</scope>
    <source>
        <strain evidence="2">9264</strain>
    </source>
</reference>
<keyword evidence="1" id="KW-1133">Transmembrane helix</keyword>
<keyword evidence="1" id="KW-0472">Membrane</keyword>
<reference evidence="2" key="2">
    <citation type="submission" date="2021-04" db="EMBL/GenBank/DDBJ databases">
        <authorList>
            <person name="Gilroy R."/>
        </authorList>
    </citation>
    <scope>NUCLEOTIDE SEQUENCE</scope>
    <source>
        <strain evidence="2">9264</strain>
    </source>
</reference>
<evidence type="ECO:0000256" key="1">
    <source>
        <dbReference type="SAM" id="Phobius"/>
    </source>
</evidence>
<keyword evidence="1" id="KW-0812">Transmembrane</keyword>
<dbReference type="GO" id="GO:0004180">
    <property type="term" value="F:carboxypeptidase activity"/>
    <property type="evidence" value="ECO:0007669"/>
    <property type="project" value="UniProtKB-KW"/>
</dbReference>
<comment type="caution">
    <text evidence="2">The sequence shown here is derived from an EMBL/GenBank/DDBJ whole genome shotgun (WGS) entry which is preliminary data.</text>
</comment>
<organism evidence="2 3">
    <name type="scientific">Candidatus Paenalcaligenes intestinipullorum</name>
    <dbReference type="NCBI Taxonomy" id="2838718"/>
    <lineage>
        <taxon>Bacteria</taxon>
        <taxon>Pseudomonadati</taxon>
        <taxon>Pseudomonadota</taxon>
        <taxon>Betaproteobacteria</taxon>
        <taxon>Burkholderiales</taxon>
        <taxon>Alcaligenaceae</taxon>
        <taxon>Paenalcaligenes</taxon>
    </lineage>
</organism>
<proteinExistence type="predicted"/>
<gene>
    <name evidence="2" type="ORF">H9906_04565</name>
</gene>
<protein>
    <submittedName>
        <fullName evidence="2">Carboxypeptidase-like regulatory domain-containing protein</fullName>
    </submittedName>
</protein>
<keyword evidence="2" id="KW-0121">Carboxypeptidase</keyword>
<dbReference type="Proteomes" id="UP000823889">
    <property type="component" value="Unassembled WGS sequence"/>
</dbReference>
<evidence type="ECO:0000313" key="2">
    <source>
        <dbReference type="EMBL" id="HJD44288.1"/>
    </source>
</evidence>
<sequence>MIRFHFWLKNALLLVGVSLFAPMAWGHALLLSTQAVQQDIVGRAFYSDDTAAQDEAVEVFLLPKQTEPTASVQTDDQGRFRFVDLVPGVYQVVVYGMEGHRAQATVELNAQSAQALTSSATTEEIALLRQDIARLHARIRLSDIVGGIGYIVGLAGAYLLFIRRRHE</sequence>
<keyword evidence="2" id="KW-0378">Hydrolase</keyword>
<name>A0A9D2RJP5_9BURK</name>
<dbReference type="EMBL" id="DWUQ01000093">
    <property type="protein sequence ID" value="HJD44288.1"/>
    <property type="molecule type" value="Genomic_DNA"/>
</dbReference>
<keyword evidence="2" id="KW-0645">Protease</keyword>
<dbReference type="Gene3D" id="2.60.40.10">
    <property type="entry name" value="Immunoglobulins"/>
    <property type="match status" value="1"/>
</dbReference>